<dbReference type="EMBL" id="JBHTHZ010000014">
    <property type="protein sequence ID" value="MFD0795388.1"/>
    <property type="molecule type" value="Genomic_DNA"/>
</dbReference>
<protein>
    <recommendedName>
        <fullName evidence="4">LPXTG-motif cell wall anchor domain-containing protein</fullName>
    </recommendedName>
</protein>
<proteinExistence type="predicted"/>
<organism evidence="2 3">
    <name type="scientific">Mucilaginibacter litoreus</name>
    <dbReference type="NCBI Taxonomy" id="1048221"/>
    <lineage>
        <taxon>Bacteria</taxon>
        <taxon>Pseudomonadati</taxon>
        <taxon>Bacteroidota</taxon>
        <taxon>Sphingobacteriia</taxon>
        <taxon>Sphingobacteriales</taxon>
        <taxon>Sphingobacteriaceae</taxon>
        <taxon>Mucilaginibacter</taxon>
    </lineage>
</organism>
<evidence type="ECO:0008006" key="4">
    <source>
        <dbReference type="Google" id="ProtNLM"/>
    </source>
</evidence>
<feature type="transmembrane region" description="Helical" evidence="1">
    <location>
        <begin position="6"/>
        <end position="24"/>
    </location>
</feature>
<reference evidence="3" key="1">
    <citation type="journal article" date="2019" name="Int. J. Syst. Evol. Microbiol.">
        <title>The Global Catalogue of Microorganisms (GCM) 10K type strain sequencing project: providing services to taxonomists for standard genome sequencing and annotation.</title>
        <authorList>
            <consortium name="The Broad Institute Genomics Platform"/>
            <consortium name="The Broad Institute Genome Sequencing Center for Infectious Disease"/>
            <person name="Wu L."/>
            <person name="Ma J."/>
        </authorList>
    </citation>
    <scope>NUCLEOTIDE SEQUENCE [LARGE SCALE GENOMIC DNA]</scope>
    <source>
        <strain evidence="3">CCUG 61484</strain>
    </source>
</reference>
<sequence length="53" mass="6201">MEKHWLIITLVVIAAGLFIVFYLIKNRRDKKAFMKTLDGYAESNYKQDSNGHI</sequence>
<keyword evidence="1" id="KW-0472">Membrane</keyword>
<name>A0ABW3AXW2_9SPHI</name>
<keyword evidence="1" id="KW-0812">Transmembrane</keyword>
<evidence type="ECO:0000256" key="1">
    <source>
        <dbReference type="SAM" id="Phobius"/>
    </source>
</evidence>
<keyword evidence="3" id="KW-1185">Reference proteome</keyword>
<evidence type="ECO:0000313" key="3">
    <source>
        <dbReference type="Proteomes" id="UP001597010"/>
    </source>
</evidence>
<comment type="caution">
    <text evidence="2">The sequence shown here is derived from an EMBL/GenBank/DDBJ whole genome shotgun (WGS) entry which is preliminary data.</text>
</comment>
<gene>
    <name evidence="2" type="ORF">ACFQZX_17330</name>
</gene>
<dbReference type="Proteomes" id="UP001597010">
    <property type="component" value="Unassembled WGS sequence"/>
</dbReference>
<dbReference type="RefSeq" id="WP_377117739.1">
    <property type="nucleotide sequence ID" value="NZ_JBHTHZ010000014.1"/>
</dbReference>
<accession>A0ABW3AXW2</accession>
<evidence type="ECO:0000313" key="2">
    <source>
        <dbReference type="EMBL" id="MFD0795388.1"/>
    </source>
</evidence>
<keyword evidence="1" id="KW-1133">Transmembrane helix</keyword>